<evidence type="ECO:0000313" key="2">
    <source>
        <dbReference type="Proteomes" id="UP001370758"/>
    </source>
</evidence>
<name>A0AAV9W516_9PEZI</name>
<dbReference type="AlphaFoldDB" id="A0AAV9W516"/>
<sequence>MAANTTPSNALVFQSQGGGESQFSNSGQVDWVTLAGSSVKFTVDVLARLSKAGIEAFTLAASYSVLGQFKLGNRAEIQVYDSVGKLRAFSSFNSALYFGFGVKHIVRSLADSAEGLSIVSICAILSDFYGTDFTGLILREFFKLLQPPAELTPTLAQWRNLAQTCAGALSHSSFKHHLSGISRLYYGDGSGQDPPLRGDVTQIAAALYELNKVASGQTDESVFLGGVDCALIAAIASWLLDLNIEIRTEDQGQVLFKHTSATKRKRPGGYFVAVVFSQTVAPAPQNQIATKVSGYQRVVNIQQLFAPPDPNGVFPLRAAICTRVAWGTALREVVGEYLDKFLSGDHSEAAGEVFGELMLHSLFSTGETGYDNNGIFIGFMSENSTMYGPRKILDRWKYINDASKGLGLLSTAEKWFPECADSAFSRAAMKSYKRLLEPGVSHKPSLASHENSFPSPGAPELRAFTSFIWFLYHASRCLSVCEVDESILPSRAGLLYLYQYGSSHFGSRIRSEIISLRDNKYRYSRFALEKLKDGIFLDPPVLPNPDIDQDDFYIPIAQVSPLVLAEVVFCGRTFGETKFEPGGSSGTTFTRARYVHKPSRVISSTAARTVNGTCFVLNSLMRLTEDHEELGKILVFLGDIKYEGNPFSQILDDQGPYPVADHNITSASEPLELKQPKMEPAELDLSNFPTESLRDLRCRNMDNDSDQKVSIELLVSDVERDSQSSDGSHSRNSTLWAHYRVSKGGRQEMVLNVRPAEFVQTVISHTPFRSPFGVNRNTAASDCANQVSTPAPGSPTHKLTVSQPTNLDAQLKFKVISVRALAAGAGSVDRAVDQAPSSVERIEFVYDNGPKYPLAVSATDLFDIIAILSLFKELPVDGALTEFPLLAPILCEPPCLRNAYERIQEIMQYYFQALLCRWHRVKGPVPYPPGLYAPYDKAVISIPVIILRR</sequence>
<organism evidence="1 2">
    <name type="scientific">Arthrobotrys musiformis</name>
    <dbReference type="NCBI Taxonomy" id="47236"/>
    <lineage>
        <taxon>Eukaryota</taxon>
        <taxon>Fungi</taxon>
        <taxon>Dikarya</taxon>
        <taxon>Ascomycota</taxon>
        <taxon>Pezizomycotina</taxon>
        <taxon>Orbiliomycetes</taxon>
        <taxon>Orbiliales</taxon>
        <taxon>Orbiliaceae</taxon>
        <taxon>Arthrobotrys</taxon>
    </lineage>
</organism>
<gene>
    <name evidence="1" type="ORF">TWF481_009232</name>
</gene>
<comment type="caution">
    <text evidence="1">The sequence shown here is derived from an EMBL/GenBank/DDBJ whole genome shotgun (WGS) entry which is preliminary data.</text>
</comment>
<protein>
    <submittedName>
        <fullName evidence="1">Uncharacterized protein</fullName>
    </submittedName>
</protein>
<reference evidence="1 2" key="1">
    <citation type="submission" date="2023-08" db="EMBL/GenBank/DDBJ databases">
        <authorList>
            <person name="Palmer J.M."/>
        </authorList>
    </citation>
    <scope>NUCLEOTIDE SEQUENCE [LARGE SCALE GENOMIC DNA]</scope>
    <source>
        <strain evidence="1 2">TWF481</strain>
    </source>
</reference>
<dbReference type="EMBL" id="JAVHJL010000006">
    <property type="protein sequence ID" value="KAK6501392.1"/>
    <property type="molecule type" value="Genomic_DNA"/>
</dbReference>
<dbReference type="Proteomes" id="UP001370758">
    <property type="component" value="Unassembled WGS sequence"/>
</dbReference>
<proteinExistence type="predicted"/>
<keyword evidence="2" id="KW-1185">Reference proteome</keyword>
<evidence type="ECO:0000313" key="1">
    <source>
        <dbReference type="EMBL" id="KAK6501392.1"/>
    </source>
</evidence>
<accession>A0AAV9W516</accession>